<name>A0AAD6QQN5_9ROSI</name>
<dbReference type="AlphaFoldDB" id="A0AAD6QQN5"/>
<evidence type="ECO:0000313" key="1">
    <source>
        <dbReference type="EMBL" id="KAJ6994761.1"/>
    </source>
</evidence>
<comment type="caution">
    <text evidence="1">The sequence shown here is derived from an EMBL/GenBank/DDBJ whole genome shotgun (WGS) entry which is preliminary data.</text>
</comment>
<dbReference type="EMBL" id="JAQIZT010000006">
    <property type="protein sequence ID" value="KAJ6994761.1"/>
    <property type="molecule type" value="Genomic_DNA"/>
</dbReference>
<protein>
    <submittedName>
        <fullName evidence="1">Uncharacterized protein</fullName>
    </submittedName>
</protein>
<sequence length="51" mass="6188">MHVGYGKKNKNVFYAKHATAHSVNMFLQLVRFRFRFARPERQWFSVTKKTQ</sequence>
<evidence type="ECO:0000313" key="2">
    <source>
        <dbReference type="Proteomes" id="UP001164929"/>
    </source>
</evidence>
<proteinExistence type="predicted"/>
<gene>
    <name evidence="1" type="ORF">NC653_017535</name>
</gene>
<dbReference type="Proteomes" id="UP001164929">
    <property type="component" value="Chromosome 6"/>
</dbReference>
<keyword evidence="2" id="KW-1185">Reference proteome</keyword>
<accession>A0AAD6QQN5</accession>
<reference evidence="1" key="1">
    <citation type="journal article" date="2023" name="Mol. Ecol. Resour.">
        <title>Chromosome-level genome assembly of a triploid poplar Populus alba 'Berolinensis'.</title>
        <authorList>
            <person name="Chen S."/>
            <person name="Yu Y."/>
            <person name="Wang X."/>
            <person name="Wang S."/>
            <person name="Zhang T."/>
            <person name="Zhou Y."/>
            <person name="He R."/>
            <person name="Meng N."/>
            <person name="Wang Y."/>
            <person name="Liu W."/>
            <person name="Liu Z."/>
            <person name="Liu J."/>
            <person name="Guo Q."/>
            <person name="Huang H."/>
            <person name="Sederoff R.R."/>
            <person name="Wang G."/>
            <person name="Qu G."/>
            <person name="Chen S."/>
        </authorList>
    </citation>
    <scope>NUCLEOTIDE SEQUENCE</scope>
    <source>
        <strain evidence="1">SC-2020</strain>
    </source>
</reference>
<organism evidence="1 2">
    <name type="scientific">Populus alba x Populus x berolinensis</name>
    <dbReference type="NCBI Taxonomy" id="444605"/>
    <lineage>
        <taxon>Eukaryota</taxon>
        <taxon>Viridiplantae</taxon>
        <taxon>Streptophyta</taxon>
        <taxon>Embryophyta</taxon>
        <taxon>Tracheophyta</taxon>
        <taxon>Spermatophyta</taxon>
        <taxon>Magnoliopsida</taxon>
        <taxon>eudicotyledons</taxon>
        <taxon>Gunneridae</taxon>
        <taxon>Pentapetalae</taxon>
        <taxon>rosids</taxon>
        <taxon>fabids</taxon>
        <taxon>Malpighiales</taxon>
        <taxon>Salicaceae</taxon>
        <taxon>Saliceae</taxon>
        <taxon>Populus</taxon>
    </lineage>
</organism>